<dbReference type="eggNOG" id="COG0760">
    <property type="taxonomic scope" value="Bacteria"/>
</dbReference>
<evidence type="ECO:0000256" key="3">
    <source>
        <dbReference type="ARBA" id="ARBA00013194"/>
    </source>
</evidence>
<name>B8KXP1_9GAMM</name>
<dbReference type="PANTHER" id="PTHR47245">
    <property type="entry name" value="PEPTIDYLPROLYL ISOMERASE"/>
    <property type="match status" value="1"/>
</dbReference>
<dbReference type="RefSeq" id="WP_009019281.1">
    <property type="nucleotide sequence ID" value="NZ_DS999411.1"/>
</dbReference>
<dbReference type="AlphaFoldDB" id="B8KXP1"/>
<evidence type="ECO:0000313" key="8">
    <source>
        <dbReference type="Proteomes" id="UP000004699"/>
    </source>
</evidence>
<keyword evidence="8" id="KW-1185">Reference proteome</keyword>
<dbReference type="EC" id="5.2.1.8" evidence="3"/>
<keyword evidence="4" id="KW-0413">Isomerase</keyword>
<comment type="catalytic activity">
    <reaction evidence="1">
        <text>[protein]-peptidylproline (omega=180) = [protein]-peptidylproline (omega=0)</text>
        <dbReference type="Rhea" id="RHEA:16237"/>
        <dbReference type="Rhea" id="RHEA-COMP:10747"/>
        <dbReference type="Rhea" id="RHEA-COMP:10748"/>
        <dbReference type="ChEBI" id="CHEBI:83833"/>
        <dbReference type="ChEBI" id="CHEBI:83834"/>
        <dbReference type="EC" id="5.2.1.8"/>
    </reaction>
</comment>
<dbReference type="EMBL" id="DS999411">
    <property type="protein sequence ID" value="EED34533.1"/>
    <property type="molecule type" value="Genomic_DNA"/>
</dbReference>
<dbReference type="STRING" id="565045.NOR51B_470"/>
<keyword evidence="5" id="KW-1133">Transmembrane helix</keyword>
<accession>B8KXP1</accession>
<gene>
    <name evidence="7" type="ORF">NOR51B_470</name>
</gene>
<evidence type="ECO:0000256" key="5">
    <source>
        <dbReference type="SAM" id="Phobius"/>
    </source>
</evidence>
<protein>
    <recommendedName>
        <fullName evidence="3">peptidylprolyl isomerase</fullName>
        <ecNumber evidence="3">5.2.1.8</ecNumber>
    </recommendedName>
</protein>
<keyword evidence="5" id="KW-0812">Transmembrane</keyword>
<organism evidence="7 8">
    <name type="scientific">Luminiphilus syltensis NOR5-1B</name>
    <dbReference type="NCBI Taxonomy" id="565045"/>
    <lineage>
        <taxon>Bacteria</taxon>
        <taxon>Pseudomonadati</taxon>
        <taxon>Pseudomonadota</taxon>
        <taxon>Gammaproteobacteria</taxon>
        <taxon>Cellvibrionales</taxon>
        <taxon>Halieaceae</taxon>
        <taxon>Luminiphilus</taxon>
    </lineage>
</organism>
<evidence type="ECO:0000256" key="4">
    <source>
        <dbReference type="ARBA" id="ARBA00023110"/>
    </source>
</evidence>
<sequence length="307" mass="35220">MTLVTSCIRQPLVHFLIMGAFLFVFYLAITDDEASEDGHRIVVDEPTLLRFLQYRSKSFDPNMAAQKLSALNMSKREQLLMQLVREEALYREAGRLGLHRDDYVIKQRMVQKVEYLARGFGEAEQLIDRNAVATYYVENISRYEEPSIATFAHVFVRGLDDNARQRIKGLQQALSREDIAFSSAMGRGDRFVYHANYVERSRDMIDSHFGERFGAKLFEMSPDQKRWQGPVASDHGYHLVMLFKRDPASVPSLDSIYPRVAEDARRVALDQQTEQALTDIVSNYEVTFEGLPWAETLAWQTSDSDAG</sequence>
<dbReference type="InterPro" id="IPR000297">
    <property type="entry name" value="PPIase_PpiC"/>
</dbReference>
<dbReference type="InterPro" id="IPR050245">
    <property type="entry name" value="PrsA_foldase"/>
</dbReference>
<evidence type="ECO:0000256" key="2">
    <source>
        <dbReference type="ARBA" id="ARBA00007656"/>
    </source>
</evidence>
<proteinExistence type="inferred from homology"/>
<dbReference type="Proteomes" id="UP000004699">
    <property type="component" value="Unassembled WGS sequence"/>
</dbReference>
<feature type="domain" description="PpiC" evidence="6">
    <location>
        <begin position="128"/>
        <end position="256"/>
    </location>
</feature>
<dbReference type="Pfam" id="PF13145">
    <property type="entry name" value="Rotamase_2"/>
    <property type="match status" value="1"/>
</dbReference>
<evidence type="ECO:0000259" key="6">
    <source>
        <dbReference type="Pfam" id="PF13145"/>
    </source>
</evidence>
<evidence type="ECO:0000256" key="1">
    <source>
        <dbReference type="ARBA" id="ARBA00000971"/>
    </source>
</evidence>
<keyword evidence="4" id="KW-0697">Rotamase</keyword>
<reference evidence="8" key="1">
    <citation type="journal article" date="2013" name="BMC Microbiol.">
        <title>Taxonomy and evolution of bacteriochlorophyll a-containing members of the OM60/NOR5 clade of marine gammaproteobacteria: description of Luminiphilus syltensis gen. nov., sp. nov., reclassification of Haliea rubra as Pseudohaliea rubra gen. nov., comb. nov., and emendation of Chromatocurvus halotolerans.</title>
        <authorList>
            <person name="Spring S."/>
            <person name="Riedel T."/>
            <person name="Sproer C."/>
            <person name="Yan S."/>
            <person name="Harder J."/>
            <person name="Fuchs B.M."/>
        </authorList>
    </citation>
    <scope>NUCLEOTIDE SEQUENCE [LARGE SCALE GENOMIC DNA]</scope>
    <source>
        <strain evidence="8">NOR51-B</strain>
    </source>
</reference>
<evidence type="ECO:0000313" key="7">
    <source>
        <dbReference type="EMBL" id="EED34533.1"/>
    </source>
</evidence>
<feature type="transmembrane region" description="Helical" evidence="5">
    <location>
        <begin position="12"/>
        <end position="29"/>
    </location>
</feature>
<dbReference type="HOGENOM" id="CLU_067345_0_0_6"/>
<comment type="similarity">
    <text evidence="2">Belongs to the PpiC/parvulin rotamase family.</text>
</comment>
<dbReference type="PANTHER" id="PTHR47245:SF2">
    <property type="entry name" value="PEPTIDYL-PROLYL CIS-TRANS ISOMERASE HP_0175-RELATED"/>
    <property type="match status" value="1"/>
</dbReference>
<dbReference type="GO" id="GO:0003755">
    <property type="term" value="F:peptidyl-prolyl cis-trans isomerase activity"/>
    <property type="evidence" value="ECO:0007669"/>
    <property type="project" value="UniProtKB-KW"/>
</dbReference>
<keyword evidence="5" id="KW-0472">Membrane</keyword>